<dbReference type="InParanoid" id="A0A1X7V8I5"/>
<sequence>MHYTLHQSHHCSNGTSHEKDPQVLIQFKVLSSLKQSMKEVLNKLQATVTIHDQHLYVLQHLMTYSTS</sequence>
<name>A0A1X7V8I5_AMPQE</name>
<organism evidence="1">
    <name type="scientific">Amphimedon queenslandica</name>
    <name type="common">Sponge</name>
    <dbReference type="NCBI Taxonomy" id="400682"/>
    <lineage>
        <taxon>Eukaryota</taxon>
        <taxon>Metazoa</taxon>
        <taxon>Porifera</taxon>
        <taxon>Demospongiae</taxon>
        <taxon>Heteroscleromorpha</taxon>
        <taxon>Haplosclerida</taxon>
        <taxon>Niphatidae</taxon>
        <taxon>Amphimedon</taxon>
    </lineage>
</organism>
<protein>
    <submittedName>
        <fullName evidence="1">Uncharacterized protein</fullName>
    </submittedName>
</protein>
<accession>A0A1X7V8I5</accession>
<reference evidence="1" key="1">
    <citation type="submission" date="2017-05" db="UniProtKB">
        <authorList>
            <consortium name="EnsemblMetazoa"/>
        </authorList>
    </citation>
    <scope>IDENTIFICATION</scope>
</reference>
<dbReference type="EnsemblMetazoa" id="Aqu2.1.36321_001">
    <property type="protein sequence ID" value="Aqu2.1.36321_001"/>
    <property type="gene ID" value="Aqu2.1.36321"/>
</dbReference>
<evidence type="ECO:0000313" key="1">
    <source>
        <dbReference type="EnsemblMetazoa" id="Aqu2.1.36321_001"/>
    </source>
</evidence>
<proteinExistence type="predicted"/>
<dbReference type="AlphaFoldDB" id="A0A1X7V8I5"/>